<gene>
    <name evidence="11" type="primary">atpC2</name>
    <name evidence="9" type="synonym">atpC</name>
    <name evidence="11" type="ORF">GCM10017056_35070</name>
</gene>
<dbReference type="RefSeq" id="WP_189681406.1">
    <property type="nucleotide sequence ID" value="NZ_BNCJ01000011.1"/>
</dbReference>
<keyword evidence="6 9" id="KW-0406">Ion transport</keyword>
<dbReference type="EMBL" id="BNCJ01000011">
    <property type="protein sequence ID" value="GHF60542.1"/>
    <property type="molecule type" value="Genomic_DNA"/>
</dbReference>
<dbReference type="NCBIfam" id="TIGR03166">
    <property type="entry name" value="alt_F1F0_F1_eps"/>
    <property type="match status" value="1"/>
</dbReference>
<comment type="caution">
    <text evidence="11">The sequence shown here is derived from an EMBL/GenBank/DDBJ whole genome shotgun (WGS) entry which is preliminary data.</text>
</comment>
<dbReference type="InterPro" id="IPR036771">
    <property type="entry name" value="ATPsynth_dsu/esu_N"/>
</dbReference>
<dbReference type="Gene3D" id="2.60.15.10">
    <property type="entry name" value="F0F1 ATP synthase delta/epsilon subunit, N-terminal"/>
    <property type="match status" value="1"/>
</dbReference>
<dbReference type="InterPro" id="IPR020546">
    <property type="entry name" value="ATP_synth_F1_dsu/esu_N"/>
</dbReference>
<comment type="subunit">
    <text evidence="9">F-type ATPases have 2 components, CF(1) - the catalytic core - and CF(0) - the membrane proton channel. CF(1) has five subunits: alpha(3), beta(3), gamma(1), delta(1), epsilon(1). CF(0) has three main subunits: a, b and c.</text>
</comment>
<evidence type="ECO:0000313" key="11">
    <source>
        <dbReference type="EMBL" id="GHF60542.1"/>
    </source>
</evidence>
<accession>A0A8J3GZ12</accession>
<evidence type="ECO:0000256" key="7">
    <source>
        <dbReference type="ARBA" id="ARBA00023136"/>
    </source>
</evidence>
<evidence type="ECO:0000256" key="2">
    <source>
        <dbReference type="ARBA" id="ARBA00004184"/>
    </source>
</evidence>
<sequence>MTDGLSLSIATPLRIVLDETGILSLRGEDASGGFGILPGHADYVTVIDAGVLRWRGESGPWRYCVVRGAVFTVSGGETVHVACRDAVTGDDLATLQAEVAESRRAHDDASRRTRAQSARLHARAIRRLMHGLALGGDTVALDGEGDEP</sequence>
<feature type="domain" description="ATP synthase F1 complex delta/epsilon subunit N-terminal" evidence="10">
    <location>
        <begin position="5"/>
        <end position="86"/>
    </location>
</feature>
<evidence type="ECO:0000256" key="3">
    <source>
        <dbReference type="ARBA" id="ARBA00005712"/>
    </source>
</evidence>
<evidence type="ECO:0000256" key="6">
    <source>
        <dbReference type="ARBA" id="ARBA00023065"/>
    </source>
</evidence>
<evidence type="ECO:0000313" key="12">
    <source>
        <dbReference type="Proteomes" id="UP000626220"/>
    </source>
</evidence>
<evidence type="ECO:0000256" key="5">
    <source>
        <dbReference type="ARBA" id="ARBA00022781"/>
    </source>
</evidence>
<dbReference type="NCBIfam" id="NF009981">
    <property type="entry name" value="PRK13447.1"/>
    <property type="match status" value="1"/>
</dbReference>
<proteinExistence type="inferred from homology"/>
<keyword evidence="4 9" id="KW-0813">Transport</keyword>
<dbReference type="Pfam" id="PF02823">
    <property type="entry name" value="ATP-synt_DE_N"/>
    <property type="match status" value="1"/>
</dbReference>
<comment type="function">
    <text evidence="1 9">Produces ATP from ADP in the presence of a proton gradient across the membrane.</text>
</comment>
<dbReference type="GO" id="GO:0045259">
    <property type="term" value="C:proton-transporting ATP synthase complex"/>
    <property type="evidence" value="ECO:0007669"/>
    <property type="project" value="UniProtKB-KW"/>
</dbReference>
<dbReference type="AlphaFoldDB" id="A0A8J3GZ12"/>
<keyword evidence="8 9" id="KW-0139">CF(1)</keyword>
<keyword evidence="9" id="KW-1003">Cell membrane</keyword>
<comment type="similarity">
    <text evidence="3 9">Belongs to the ATPase epsilon chain family.</text>
</comment>
<keyword evidence="5 9" id="KW-0375">Hydrogen ion transport</keyword>
<dbReference type="InterPro" id="IPR024037">
    <property type="entry name" value="Alt_ATP_synth_F1_esu"/>
</dbReference>
<organism evidence="11 12">
    <name type="scientific">Seohaeicola zhoushanensis</name>
    <dbReference type="NCBI Taxonomy" id="1569283"/>
    <lineage>
        <taxon>Bacteria</taxon>
        <taxon>Pseudomonadati</taxon>
        <taxon>Pseudomonadota</taxon>
        <taxon>Alphaproteobacteria</taxon>
        <taxon>Rhodobacterales</taxon>
        <taxon>Roseobacteraceae</taxon>
        <taxon>Seohaeicola</taxon>
    </lineage>
</organism>
<reference evidence="11" key="2">
    <citation type="submission" date="2020-09" db="EMBL/GenBank/DDBJ databases">
        <authorList>
            <person name="Sun Q."/>
            <person name="Kim S."/>
        </authorList>
    </citation>
    <scope>NUCLEOTIDE SEQUENCE</scope>
    <source>
        <strain evidence="11">KCTC 42650</strain>
    </source>
</reference>
<evidence type="ECO:0000259" key="10">
    <source>
        <dbReference type="Pfam" id="PF02823"/>
    </source>
</evidence>
<evidence type="ECO:0000256" key="1">
    <source>
        <dbReference type="ARBA" id="ARBA00003543"/>
    </source>
</evidence>
<name>A0A8J3GZ12_9RHOB</name>
<dbReference type="InterPro" id="IPR001469">
    <property type="entry name" value="ATP_synth_F1_dsu/esu"/>
</dbReference>
<evidence type="ECO:0000256" key="8">
    <source>
        <dbReference type="ARBA" id="ARBA00023196"/>
    </source>
</evidence>
<evidence type="ECO:0000256" key="4">
    <source>
        <dbReference type="ARBA" id="ARBA00022448"/>
    </source>
</evidence>
<reference evidence="11" key="1">
    <citation type="journal article" date="2014" name="Int. J. Syst. Evol. Microbiol.">
        <title>Complete genome sequence of Corynebacterium casei LMG S-19264T (=DSM 44701T), isolated from a smear-ripened cheese.</title>
        <authorList>
            <consortium name="US DOE Joint Genome Institute (JGI-PGF)"/>
            <person name="Walter F."/>
            <person name="Albersmeier A."/>
            <person name="Kalinowski J."/>
            <person name="Ruckert C."/>
        </authorList>
    </citation>
    <scope>NUCLEOTIDE SEQUENCE</scope>
    <source>
        <strain evidence="11">KCTC 42650</strain>
    </source>
</reference>
<comment type="subcellular location">
    <subcellularLocation>
        <location evidence="9">Cell membrane</location>
        <topology evidence="9">Peripheral membrane protein</topology>
    </subcellularLocation>
    <subcellularLocation>
        <location evidence="2">Endomembrane system</location>
        <topology evidence="2">Peripheral membrane protein</topology>
    </subcellularLocation>
</comment>
<protein>
    <recommendedName>
        <fullName evidence="9">ATP synthase epsilon chain</fullName>
    </recommendedName>
    <alternativeName>
        <fullName evidence="9">ATP synthase F1 sector epsilon subunit</fullName>
    </alternativeName>
    <alternativeName>
        <fullName evidence="9">F-ATPase epsilon subunit</fullName>
    </alternativeName>
</protein>
<dbReference type="Proteomes" id="UP000626220">
    <property type="component" value="Unassembled WGS sequence"/>
</dbReference>
<dbReference type="SUPFAM" id="SSF51344">
    <property type="entry name" value="Epsilon subunit of F1F0-ATP synthase N-terminal domain"/>
    <property type="match status" value="1"/>
</dbReference>
<dbReference type="GO" id="GO:0012505">
    <property type="term" value="C:endomembrane system"/>
    <property type="evidence" value="ECO:0007669"/>
    <property type="project" value="UniProtKB-SubCell"/>
</dbReference>
<dbReference type="HAMAP" id="MF_00530">
    <property type="entry name" value="ATP_synth_epsil_bac"/>
    <property type="match status" value="1"/>
</dbReference>
<dbReference type="GO" id="GO:0046933">
    <property type="term" value="F:proton-transporting ATP synthase activity, rotational mechanism"/>
    <property type="evidence" value="ECO:0007669"/>
    <property type="project" value="UniProtKB-UniRule"/>
</dbReference>
<keyword evidence="9" id="KW-0066">ATP synthesis</keyword>
<dbReference type="CDD" id="cd12152">
    <property type="entry name" value="F1-ATPase_delta"/>
    <property type="match status" value="1"/>
</dbReference>
<keyword evidence="7 9" id="KW-0472">Membrane</keyword>
<keyword evidence="12" id="KW-1185">Reference proteome</keyword>
<evidence type="ECO:0000256" key="9">
    <source>
        <dbReference type="HAMAP-Rule" id="MF_00530"/>
    </source>
</evidence>
<dbReference type="GO" id="GO:0005886">
    <property type="term" value="C:plasma membrane"/>
    <property type="evidence" value="ECO:0007669"/>
    <property type="project" value="UniProtKB-SubCell"/>
</dbReference>
<dbReference type="GO" id="GO:0005524">
    <property type="term" value="F:ATP binding"/>
    <property type="evidence" value="ECO:0007669"/>
    <property type="project" value="UniProtKB-UniRule"/>
</dbReference>